<dbReference type="GO" id="GO:0016989">
    <property type="term" value="F:sigma factor antagonist activity"/>
    <property type="evidence" value="ECO:0007669"/>
    <property type="project" value="TreeGrafter"/>
</dbReference>
<dbReference type="InterPro" id="IPR032623">
    <property type="entry name" value="FecR_N"/>
</dbReference>
<feature type="region of interest" description="Disordered" evidence="1">
    <location>
        <begin position="167"/>
        <end position="194"/>
    </location>
</feature>
<dbReference type="EMBL" id="JACHBW010000005">
    <property type="protein sequence ID" value="MBB6102326.1"/>
    <property type="molecule type" value="Genomic_DNA"/>
</dbReference>
<evidence type="ECO:0000256" key="1">
    <source>
        <dbReference type="SAM" id="MobiDB-lite"/>
    </source>
</evidence>
<keyword evidence="4" id="KW-0472">Membrane</keyword>
<feature type="domain" description="FecR N-terminal" evidence="3">
    <location>
        <begin position="15"/>
        <end position="55"/>
    </location>
</feature>
<comment type="caution">
    <text evidence="4">The sequence shown here is derived from an EMBL/GenBank/DDBJ whole genome shotgun (WGS) entry which is preliminary data.</text>
</comment>
<protein>
    <submittedName>
        <fullName evidence="4">Transmembrane sensor</fullName>
    </submittedName>
</protein>
<dbReference type="Gene3D" id="2.60.120.1440">
    <property type="match status" value="1"/>
</dbReference>
<evidence type="ECO:0000259" key="3">
    <source>
        <dbReference type="Pfam" id="PF16220"/>
    </source>
</evidence>
<dbReference type="Pfam" id="PF04773">
    <property type="entry name" value="FecR"/>
    <property type="match status" value="1"/>
</dbReference>
<organism evidence="4 5">
    <name type="scientific">Paraburkholderia bannensis</name>
    <dbReference type="NCBI Taxonomy" id="765414"/>
    <lineage>
        <taxon>Bacteria</taxon>
        <taxon>Pseudomonadati</taxon>
        <taxon>Pseudomonadota</taxon>
        <taxon>Betaproteobacteria</taxon>
        <taxon>Burkholderiales</taxon>
        <taxon>Burkholderiaceae</taxon>
        <taxon>Paraburkholderia</taxon>
    </lineage>
</organism>
<evidence type="ECO:0000259" key="2">
    <source>
        <dbReference type="Pfam" id="PF04773"/>
    </source>
</evidence>
<name>A0A7W9WSJ8_9BURK</name>
<reference evidence="4 5" key="1">
    <citation type="submission" date="2020-08" db="EMBL/GenBank/DDBJ databases">
        <title>Above-ground endophytic microbial communities from plants in different locations in the United States.</title>
        <authorList>
            <person name="Frank C."/>
        </authorList>
    </citation>
    <scope>NUCLEOTIDE SEQUENCE [LARGE SCALE GENOMIC DNA]</scope>
    <source>
        <strain evidence="4 5">WP4_2_2</strain>
    </source>
</reference>
<accession>A0A7W9WSJ8</accession>
<dbReference type="Proteomes" id="UP000571554">
    <property type="component" value="Unassembled WGS sequence"/>
</dbReference>
<sequence length="347" mass="38024">MSATPRDIAPEIAHRAIEWWLDLGSGAITPAQRAALDAWRAEHADHERAWQHIQTVSQRFQSLGQGASAHAARAALTRGVSRGRRSTVKALAALFFVGGATWSARHRYAWPGWTADMHTATGEIRTYTLEDGTALTLNTSSAVDLRFTAHERRVVLRRGEIMVVTGHRDEGNGSAKGSTRGSTKGRRSGGATLRPFVVQTAQGTATPLGTRFSVRQQQDDTRLAVFEGAVRVVPDDAPLAARTLHAGESTRFTRSAPSEIESIENAAAAWTQGMLVANDMRLDDFLVELARYREGVLRCDPRAALLRVSGTYLLADTDRVLDTLSRALPLRVDYLTRYWVTVTPARS</sequence>
<gene>
    <name evidence="4" type="ORF">F4827_002175</name>
</gene>
<evidence type="ECO:0000313" key="4">
    <source>
        <dbReference type="EMBL" id="MBB6102326.1"/>
    </source>
</evidence>
<dbReference type="PANTHER" id="PTHR30273">
    <property type="entry name" value="PERIPLASMIC SIGNAL SENSOR AND SIGMA FACTOR ACTIVATOR FECR-RELATED"/>
    <property type="match status" value="1"/>
</dbReference>
<dbReference type="AlphaFoldDB" id="A0A7W9WSJ8"/>
<dbReference type="InterPro" id="IPR012373">
    <property type="entry name" value="Ferrdict_sens_TM"/>
</dbReference>
<dbReference type="Pfam" id="PF16220">
    <property type="entry name" value="DUF4880"/>
    <property type="match status" value="1"/>
</dbReference>
<keyword evidence="5" id="KW-1185">Reference proteome</keyword>
<evidence type="ECO:0000313" key="5">
    <source>
        <dbReference type="Proteomes" id="UP000571554"/>
    </source>
</evidence>
<dbReference type="PIRSF" id="PIRSF018266">
    <property type="entry name" value="FecR"/>
    <property type="match status" value="1"/>
</dbReference>
<feature type="domain" description="FecR protein" evidence="2">
    <location>
        <begin position="116"/>
        <end position="231"/>
    </location>
</feature>
<dbReference type="RefSeq" id="WP_183723880.1">
    <property type="nucleotide sequence ID" value="NZ_JACHBW010000005.1"/>
</dbReference>
<keyword evidence="4" id="KW-0812">Transmembrane</keyword>
<dbReference type="PANTHER" id="PTHR30273:SF2">
    <property type="entry name" value="PROTEIN FECR"/>
    <property type="match status" value="1"/>
</dbReference>
<proteinExistence type="predicted"/>
<dbReference type="InterPro" id="IPR006860">
    <property type="entry name" value="FecR"/>
</dbReference>